<protein>
    <recommendedName>
        <fullName evidence="4">3-oxoacyl-ACP synthase</fullName>
    </recommendedName>
</protein>
<feature type="region of interest" description="Disordered" evidence="1">
    <location>
        <begin position="30"/>
        <end position="49"/>
    </location>
</feature>
<evidence type="ECO:0000313" key="3">
    <source>
        <dbReference type="Proteomes" id="UP000322791"/>
    </source>
</evidence>
<organism evidence="2 3">
    <name type="scientific">Hymenobacter lutimineralis</name>
    <dbReference type="NCBI Taxonomy" id="2606448"/>
    <lineage>
        <taxon>Bacteria</taxon>
        <taxon>Pseudomonadati</taxon>
        <taxon>Bacteroidota</taxon>
        <taxon>Cytophagia</taxon>
        <taxon>Cytophagales</taxon>
        <taxon>Hymenobacteraceae</taxon>
        <taxon>Hymenobacter</taxon>
    </lineage>
</organism>
<dbReference type="RefSeq" id="WP_149071605.1">
    <property type="nucleotide sequence ID" value="NZ_VTHL01000014.1"/>
</dbReference>
<gene>
    <name evidence="2" type="ORF">FY528_13795</name>
</gene>
<comment type="caution">
    <text evidence="2">The sequence shown here is derived from an EMBL/GenBank/DDBJ whole genome shotgun (WGS) entry which is preliminary data.</text>
</comment>
<feature type="compositionally biased region" description="Low complexity" evidence="1">
    <location>
        <begin position="30"/>
        <end position="44"/>
    </location>
</feature>
<proteinExistence type="predicted"/>
<evidence type="ECO:0008006" key="4">
    <source>
        <dbReference type="Google" id="ProtNLM"/>
    </source>
</evidence>
<accession>A0A5D6UWI1</accession>
<dbReference type="Proteomes" id="UP000322791">
    <property type="component" value="Unassembled WGS sequence"/>
</dbReference>
<dbReference type="AlphaFoldDB" id="A0A5D6UWI1"/>
<sequence length="157" mass="17737">MATTVRSRQQLKRALLAECVHLQQQKVHHAQQAMEQAQESANEQPSASEDKFESFREACHIQRELFARHWQEAQRNLQVLQRLPDIAVPAGSIGLGAVVVTNRYTYFIAVSLGEIQLEGEKYCVMSPFSPLFLAMAPHAVGDTFSFRGQSYSIQEVF</sequence>
<keyword evidence="3" id="KW-1185">Reference proteome</keyword>
<evidence type="ECO:0000256" key="1">
    <source>
        <dbReference type="SAM" id="MobiDB-lite"/>
    </source>
</evidence>
<dbReference type="EMBL" id="VTHL01000014">
    <property type="protein sequence ID" value="TYZ08111.1"/>
    <property type="molecule type" value="Genomic_DNA"/>
</dbReference>
<name>A0A5D6UWI1_9BACT</name>
<reference evidence="2 3" key="1">
    <citation type="submission" date="2019-08" db="EMBL/GenBank/DDBJ databases">
        <authorList>
            <person name="Seo M.-J."/>
        </authorList>
    </citation>
    <scope>NUCLEOTIDE SEQUENCE [LARGE SCALE GENOMIC DNA]</scope>
    <source>
        <strain evidence="2 3">KIGAM108</strain>
    </source>
</reference>
<evidence type="ECO:0000313" key="2">
    <source>
        <dbReference type="EMBL" id="TYZ08111.1"/>
    </source>
</evidence>